<sequence length="279" mass="28908">MPSRTRDNRRSVSEAPGENLARVAMERSARAATAPMNADLGPEEAGNDGNGINGWATGNNNSATGVNNLASAANMYPGNNGMASNPHSNQSYSMANPSLTNGHMPHPQSPEQPALDTIIVAPRMSGALPIAPSMYPHPQDTQPNGYTSPPTLTLSSPILSGARVHGPNLPVTPPEQTGLAAVQPGRPGRGGPSTGPRPAPGGGIMDASAALQRAMNVVPGNVIFPSMRLAGGEYHVGTEEHGEGQLGVPFGNEYYGSGLSVSRFFFFSLLSLKKQPSLV</sequence>
<feature type="region of interest" description="Disordered" evidence="1">
    <location>
        <begin position="80"/>
        <end position="112"/>
    </location>
</feature>
<feature type="region of interest" description="Disordered" evidence="1">
    <location>
        <begin position="183"/>
        <end position="203"/>
    </location>
</feature>
<evidence type="ECO:0000313" key="3">
    <source>
        <dbReference type="Proteomes" id="UP000226192"/>
    </source>
</evidence>
<reference evidence="2 3" key="1">
    <citation type="submission" date="2017-06" db="EMBL/GenBank/DDBJ databases">
        <title>Ant-infecting Ophiocordyceps genomes reveal a high diversity of potential behavioral manipulation genes and a possible major role for enterotoxins.</title>
        <authorList>
            <person name="De Bekker C."/>
            <person name="Evans H.C."/>
            <person name="Brachmann A."/>
            <person name="Hughes D.P."/>
        </authorList>
    </citation>
    <scope>NUCLEOTIDE SEQUENCE [LARGE SCALE GENOMIC DNA]</scope>
    <source>
        <strain evidence="2 3">Map64</strain>
    </source>
</reference>
<feature type="compositionally biased region" description="Polar residues" evidence="1">
    <location>
        <begin position="81"/>
        <end position="101"/>
    </location>
</feature>
<organism evidence="2 3">
    <name type="scientific">Ophiocordyceps australis</name>
    <dbReference type="NCBI Taxonomy" id="1399860"/>
    <lineage>
        <taxon>Eukaryota</taxon>
        <taxon>Fungi</taxon>
        <taxon>Dikarya</taxon>
        <taxon>Ascomycota</taxon>
        <taxon>Pezizomycotina</taxon>
        <taxon>Sordariomycetes</taxon>
        <taxon>Hypocreomycetidae</taxon>
        <taxon>Hypocreales</taxon>
        <taxon>Ophiocordycipitaceae</taxon>
        <taxon>Ophiocordyceps</taxon>
    </lineage>
</organism>
<dbReference type="OrthoDB" id="10646042at2759"/>
<feature type="compositionally biased region" description="Basic and acidic residues" evidence="1">
    <location>
        <begin position="1"/>
        <end position="12"/>
    </location>
</feature>
<dbReference type="Proteomes" id="UP000226192">
    <property type="component" value="Unassembled WGS sequence"/>
</dbReference>
<proteinExistence type="predicted"/>
<dbReference type="EMBL" id="NJET01000022">
    <property type="protein sequence ID" value="PHH65033.1"/>
    <property type="molecule type" value="Genomic_DNA"/>
</dbReference>
<protein>
    <submittedName>
        <fullName evidence="2">Uncharacterized protein</fullName>
    </submittedName>
</protein>
<comment type="caution">
    <text evidence="2">The sequence shown here is derived from an EMBL/GenBank/DDBJ whole genome shotgun (WGS) entry which is preliminary data.</text>
</comment>
<feature type="region of interest" description="Disordered" evidence="1">
    <location>
        <begin position="1"/>
        <end position="56"/>
    </location>
</feature>
<keyword evidence="3" id="KW-1185">Reference proteome</keyword>
<dbReference type="AlphaFoldDB" id="A0A2C5YBN6"/>
<evidence type="ECO:0000313" key="2">
    <source>
        <dbReference type="EMBL" id="PHH65033.1"/>
    </source>
</evidence>
<accession>A0A2C5YBN6</accession>
<gene>
    <name evidence="2" type="ORF">CDD81_3431</name>
</gene>
<evidence type="ECO:0000256" key="1">
    <source>
        <dbReference type="SAM" id="MobiDB-lite"/>
    </source>
</evidence>
<name>A0A2C5YBN6_9HYPO</name>